<comment type="caution">
    <text evidence="2">The sequence shown here is derived from an EMBL/GenBank/DDBJ whole genome shotgun (WGS) entry which is preliminary data.</text>
</comment>
<accession>A0A9Q3BH75</accession>
<gene>
    <name evidence="2" type="ORF">O181_004642</name>
</gene>
<dbReference type="AlphaFoldDB" id="A0A9Q3BH75"/>
<name>A0A9Q3BH75_9BASI</name>
<dbReference type="OrthoDB" id="2677917at2759"/>
<organism evidence="2 3">
    <name type="scientific">Austropuccinia psidii MF-1</name>
    <dbReference type="NCBI Taxonomy" id="1389203"/>
    <lineage>
        <taxon>Eukaryota</taxon>
        <taxon>Fungi</taxon>
        <taxon>Dikarya</taxon>
        <taxon>Basidiomycota</taxon>
        <taxon>Pucciniomycotina</taxon>
        <taxon>Pucciniomycetes</taxon>
        <taxon>Pucciniales</taxon>
        <taxon>Sphaerophragmiaceae</taxon>
        <taxon>Austropuccinia</taxon>
    </lineage>
</organism>
<feature type="region of interest" description="Disordered" evidence="1">
    <location>
        <begin position="103"/>
        <end position="132"/>
    </location>
</feature>
<evidence type="ECO:0000313" key="3">
    <source>
        <dbReference type="Proteomes" id="UP000765509"/>
    </source>
</evidence>
<proteinExistence type="predicted"/>
<reference evidence="2" key="1">
    <citation type="submission" date="2021-03" db="EMBL/GenBank/DDBJ databases">
        <title>Draft genome sequence of rust myrtle Austropuccinia psidii MF-1, a brazilian biotype.</title>
        <authorList>
            <person name="Quecine M.C."/>
            <person name="Pachon D.M.R."/>
            <person name="Bonatelli M.L."/>
            <person name="Correr F.H."/>
            <person name="Franceschini L.M."/>
            <person name="Leite T.F."/>
            <person name="Margarido G.R.A."/>
            <person name="Almeida C.A."/>
            <person name="Ferrarezi J.A."/>
            <person name="Labate C.A."/>
        </authorList>
    </citation>
    <scope>NUCLEOTIDE SEQUENCE</scope>
    <source>
        <strain evidence="2">MF-1</strain>
    </source>
</reference>
<dbReference type="EMBL" id="AVOT02000917">
    <property type="protein sequence ID" value="MBW0464927.1"/>
    <property type="molecule type" value="Genomic_DNA"/>
</dbReference>
<sequence length="155" mass="17886">MLSKYLQNLFMKTPEIIMSILDPQFKLKFFITHDSTLACFDCFAGKPTCIFEDEARKNFSVTNPQKTRPPISSNMDTAFFYEMYPSFFQGDMTLENELKHFYAEPPQSNRDDPKPAHVRWPSAGLAGFHGKNPSEASIESFIRLRQSNEDDTRRG</sequence>
<evidence type="ECO:0000313" key="2">
    <source>
        <dbReference type="EMBL" id="MBW0464927.1"/>
    </source>
</evidence>
<protein>
    <submittedName>
        <fullName evidence="2">Uncharacterized protein</fullName>
    </submittedName>
</protein>
<dbReference type="Proteomes" id="UP000765509">
    <property type="component" value="Unassembled WGS sequence"/>
</dbReference>
<keyword evidence="3" id="KW-1185">Reference proteome</keyword>
<evidence type="ECO:0000256" key="1">
    <source>
        <dbReference type="SAM" id="MobiDB-lite"/>
    </source>
</evidence>